<dbReference type="GO" id="GO:1905502">
    <property type="term" value="F:acetyl-CoA binding"/>
    <property type="evidence" value="ECO:0007669"/>
    <property type="project" value="TreeGrafter"/>
</dbReference>
<dbReference type="SUPFAM" id="SSF55729">
    <property type="entry name" value="Acyl-CoA N-acyltransferases (Nat)"/>
    <property type="match status" value="1"/>
</dbReference>
<accession>A0AB74DAH7</accession>
<organism evidence="2 3">
    <name type="scientific">Burkholderia ubonensis</name>
    <dbReference type="NCBI Taxonomy" id="101571"/>
    <lineage>
        <taxon>Bacteria</taxon>
        <taxon>Pseudomonadati</taxon>
        <taxon>Pseudomonadota</taxon>
        <taxon>Betaproteobacteria</taxon>
        <taxon>Burkholderiales</taxon>
        <taxon>Burkholderiaceae</taxon>
        <taxon>Burkholderia</taxon>
        <taxon>Burkholderia cepacia complex</taxon>
    </lineage>
</organism>
<dbReference type="PANTHER" id="PTHR13538:SF4">
    <property type="entry name" value="N-ALPHA-ACETYLTRANSFERASE 80"/>
    <property type="match status" value="1"/>
</dbReference>
<dbReference type="Gene3D" id="3.40.630.30">
    <property type="match status" value="1"/>
</dbReference>
<dbReference type="GO" id="GO:0005737">
    <property type="term" value="C:cytoplasm"/>
    <property type="evidence" value="ECO:0007669"/>
    <property type="project" value="TreeGrafter"/>
</dbReference>
<dbReference type="CDD" id="cd04301">
    <property type="entry name" value="NAT_SF"/>
    <property type="match status" value="1"/>
</dbReference>
<evidence type="ECO:0000259" key="1">
    <source>
        <dbReference type="PROSITE" id="PS51186"/>
    </source>
</evidence>
<feature type="domain" description="N-acetyltransferase" evidence="1">
    <location>
        <begin position="1"/>
        <end position="152"/>
    </location>
</feature>
<proteinExistence type="predicted"/>
<dbReference type="PROSITE" id="PS51186">
    <property type="entry name" value="GNAT"/>
    <property type="match status" value="1"/>
</dbReference>
<evidence type="ECO:0000313" key="3">
    <source>
        <dbReference type="Proteomes" id="UP000273734"/>
    </source>
</evidence>
<dbReference type="Pfam" id="PF13508">
    <property type="entry name" value="Acetyltransf_7"/>
    <property type="match status" value="1"/>
</dbReference>
<sequence length="153" mass="16928">MHIDHLVRHPELVPTIAAWHHEQFGYLNPAVTLEQRVARLRQVTDDTLPLTLLALSDHGEAQGTASLVQSTLTHKHLGPWLSAVFVPPAHRGKGIASALSMRARIEASRMGHRKIFLFTPRNESLYARLGWRTMDTAQIGVTSVVVMEADTGA</sequence>
<comment type="caution">
    <text evidence="2">The sequence shown here is derived from an EMBL/GenBank/DDBJ whole genome shotgun (WGS) entry which is preliminary data.</text>
</comment>
<dbReference type="EMBL" id="QTNY01000010">
    <property type="protein sequence ID" value="RQP77304.1"/>
    <property type="molecule type" value="Genomic_DNA"/>
</dbReference>
<dbReference type="RefSeq" id="WP_095411864.1">
    <property type="nucleotide sequence ID" value="NZ_NQMX01000067.1"/>
</dbReference>
<dbReference type="GO" id="GO:0008080">
    <property type="term" value="F:N-acetyltransferase activity"/>
    <property type="evidence" value="ECO:0007669"/>
    <property type="project" value="InterPro"/>
</dbReference>
<dbReference type="InterPro" id="IPR000182">
    <property type="entry name" value="GNAT_dom"/>
</dbReference>
<dbReference type="PANTHER" id="PTHR13538">
    <property type="entry name" value="N-ACETYLTRANSFERASE 6"/>
    <property type="match status" value="1"/>
</dbReference>
<dbReference type="Proteomes" id="UP000273734">
    <property type="component" value="Unassembled WGS sequence"/>
</dbReference>
<protein>
    <submittedName>
        <fullName evidence="2">N-acetyltransferase</fullName>
    </submittedName>
</protein>
<dbReference type="InterPro" id="IPR039840">
    <property type="entry name" value="NAA80"/>
</dbReference>
<dbReference type="InterPro" id="IPR016181">
    <property type="entry name" value="Acyl_CoA_acyltransferase"/>
</dbReference>
<gene>
    <name evidence="2" type="ORF">DF015_16120</name>
</gene>
<dbReference type="AlphaFoldDB" id="A0AB74DAH7"/>
<reference evidence="2 3" key="1">
    <citation type="submission" date="2018-08" db="EMBL/GenBank/DDBJ databases">
        <title>Comparative analysis of Burkholderia isolates from Puerto Rico.</title>
        <authorList>
            <person name="Hall C."/>
            <person name="Sahl J."/>
            <person name="Wagner D."/>
        </authorList>
    </citation>
    <scope>NUCLEOTIDE SEQUENCE [LARGE SCALE GENOMIC DNA]</scope>
    <source>
        <strain evidence="2 3">Bp8964</strain>
    </source>
</reference>
<name>A0AB74DAH7_9BURK</name>
<evidence type="ECO:0000313" key="2">
    <source>
        <dbReference type="EMBL" id="RQP77304.1"/>
    </source>
</evidence>